<gene>
    <name evidence="2" type="ORF">ACFQ1S_10055</name>
</gene>
<keyword evidence="1" id="KW-0812">Transmembrane</keyword>
<keyword evidence="3" id="KW-1185">Reference proteome</keyword>
<comment type="caution">
    <text evidence="2">The sequence shown here is derived from an EMBL/GenBank/DDBJ whole genome shotgun (WGS) entry which is preliminary data.</text>
</comment>
<name>A0ABW3M7A1_9PSEU</name>
<accession>A0ABW3M7A1</accession>
<evidence type="ECO:0000313" key="2">
    <source>
        <dbReference type="EMBL" id="MFD1045883.1"/>
    </source>
</evidence>
<reference evidence="3" key="1">
    <citation type="journal article" date="2019" name="Int. J. Syst. Evol. Microbiol.">
        <title>The Global Catalogue of Microorganisms (GCM) 10K type strain sequencing project: providing services to taxonomists for standard genome sequencing and annotation.</title>
        <authorList>
            <consortium name="The Broad Institute Genomics Platform"/>
            <consortium name="The Broad Institute Genome Sequencing Center for Infectious Disease"/>
            <person name="Wu L."/>
            <person name="Ma J."/>
        </authorList>
    </citation>
    <scope>NUCLEOTIDE SEQUENCE [LARGE SCALE GENOMIC DNA]</scope>
    <source>
        <strain evidence="3">JCM 31486</strain>
    </source>
</reference>
<keyword evidence="1" id="KW-0472">Membrane</keyword>
<organism evidence="2 3">
    <name type="scientific">Kibdelosporangium lantanae</name>
    <dbReference type="NCBI Taxonomy" id="1497396"/>
    <lineage>
        <taxon>Bacteria</taxon>
        <taxon>Bacillati</taxon>
        <taxon>Actinomycetota</taxon>
        <taxon>Actinomycetes</taxon>
        <taxon>Pseudonocardiales</taxon>
        <taxon>Pseudonocardiaceae</taxon>
        <taxon>Kibdelosporangium</taxon>
    </lineage>
</organism>
<dbReference type="Proteomes" id="UP001597045">
    <property type="component" value="Unassembled WGS sequence"/>
</dbReference>
<sequence>MAEDYSSWRWSDAERRSAVSVGIQSVAALVGGPWGLALAFGMEYLYNRRQLIFNSASTPERAYSARGEAVSLGALAQREAAPSVSLYLNPELTAPAQQLGLRSGDPVTLILSDTGATRTGTGLVVPTRVGEQINLVVPRSSYTVAAFGARRDSLFVTPDPFTTIGAATVTPTSGALQIPLTARQTMYTPAYKPLRNRALTPSTQTLACNCPICVPQYCTCATCMAHAYQRLLSPTRLGSWQGRNLDAAAPHHRYRVSKSNWLRSES</sequence>
<evidence type="ECO:0000313" key="3">
    <source>
        <dbReference type="Proteomes" id="UP001597045"/>
    </source>
</evidence>
<dbReference type="EMBL" id="JBHTIS010000443">
    <property type="protein sequence ID" value="MFD1045883.1"/>
    <property type="molecule type" value="Genomic_DNA"/>
</dbReference>
<evidence type="ECO:0000256" key="1">
    <source>
        <dbReference type="SAM" id="Phobius"/>
    </source>
</evidence>
<feature type="transmembrane region" description="Helical" evidence="1">
    <location>
        <begin position="20"/>
        <end position="40"/>
    </location>
</feature>
<proteinExistence type="predicted"/>
<keyword evidence="1" id="KW-1133">Transmembrane helix</keyword>
<protein>
    <submittedName>
        <fullName evidence="2">Uncharacterized protein</fullName>
    </submittedName>
</protein>